<keyword evidence="6" id="KW-1015">Disulfide bond</keyword>
<proteinExistence type="inferred from homology"/>
<dbReference type="InterPro" id="IPR036188">
    <property type="entry name" value="FAD/NAD-bd_sf"/>
</dbReference>
<keyword evidence="4 11" id="KW-0560">Oxidoreductase</keyword>
<dbReference type="STRING" id="1688.BCUN_0916"/>
<dbReference type="GO" id="GO:0050660">
    <property type="term" value="F:flavin adenine dinucleotide binding"/>
    <property type="evidence" value="ECO:0007669"/>
    <property type="project" value="TreeGrafter"/>
</dbReference>
<dbReference type="SUPFAM" id="SSF55424">
    <property type="entry name" value="FAD/NAD-linked reductases, dimerisation (C-terminal) domain"/>
    <property type="match status" value="1"/>
</dbReference>
<evidence type="ECO:0000256" key="7">
    <source>
        <dbReference type="ARBA" id="ARBA00023284"/>
    </source>
</evidence>
<evidence type="ECO:0000256" key="3">
    <source>
        <dbReference type="ARBA" id="ARBA00022827"/>
    </source>
</evidence>
<feature type="disulfide bond" description="Redox-active" evidence="10">
    <location>
        <begin position="47"/>
        <end position="52"/>
    </location>
</feature>
<dbReference type="PRINTS" id="PR00368">
    <property type="entry name" value="FADPNR"/>
</dbReference>
<comment type="caution">
    <text evidence="14">The sequence shown here is derived from an EMBL/GenBank/DDBJ whole genome shotgun (WGS) entry which is preliminary data.</text>
</comment>
<keyword evidence="3 9" id="KW-0274">FAD</keyword>
<dbReference type="EMBL" id="JGYV01000017">
    <property type="protein sequence ID" value="KFI60940.1"/>
    <property type="molecule type" value="Genomic_DNA"/>
</dbReference>
<dbReference type="InterPro" id="IPR001100">
    <property type="entry name" value="Pyr_nuc-diS_OxRdtase"/>
</dbReference>
<dbReference type="InterPro" id="IPR016156">
    <property type="entry name" value="FAD/NAD-linked_Rdtase_dimer_sf"/>
</dbReference>
<feature type="domain" description="Pyridine nucleotide-disulphide oxidoreductase dimerisation" evidence="12">
    <location>
        <begin position="370"/>
        <end position="482"/>
    </location>
</feature>
<comment type="similarity">
    <text evidence="1 11">Belongs to the class-I pyridine nucleotide-disulfide oxidoreductase family.</text>
</comment>
<dbReference type="Pfam" id="PF02852">
    <property type="entry name" value="Pyr_redox_dim"/>
    <property type="match status" value="1"/>
</dbReference>
<keyword evidence="15" id="KW-1185">Reference proteome</keyword>
<dbReference type="Gene3D" id="3.50.50.60">
    <property type="entry name" value="FAD/NAD(P)-binding domain"/>
    <property type="match status" value="2"/>
</dbReference>
<dbReference type="InterPro" id="IPR050151">
    <property type="entry name" value="Class-I_Pyr_Nuc-Dis_Oxidored"/>
</dbReference>
<keyword evidence="5 9" id="KW-0520">NAD</keyword>
<sequence>MEHQLEQQYDIAIVGSGTAGYSAALRAAELGKSVVMVERDGTLGGTCLNRGCIPSKALITATRTIADVEDGARMGIMASVEEIDFGKLREFRDGTVTRMTEGLRGLLAYRGIAVVQGDAAVSAERSVTVSPADGQDTVRLFAHDGGFEELDATVTFTAGDVIVATGSSPRPLPNAPFHGALIDSTQALALNTFPHNAIIIGSGAIALEFASMWNAAGCDVTLLIRKDNVLSNADHRAAVALNRELKRRGITIVKGTQVTGVDTGDNLGATVHYRVEGEEDERTMAAELALVAIGRSPNTSQPWFAGAGIELDADGFVTVDDFGRTSRDHIWAIGDITRGRALAHRAFAQGIALAEHIAGLDAAPVVDANVPNVVFCTPEFATVGLTLAEARADSRYADVRETLFPVMANARMVMAASGGSFSIVSGRPADGGDELVLGVHVVAPDASDLIAEAQQIVADRIPLHQAASQIHPHPTFSEIIGETLLKADGRPLHTR</sequence>
<dbReference type="GO" id="GO:0004148">
    <property type="term" value="F:dihydrolipoyl dehydrogenase (NADH) activity"/>
    <property type="evidence" value="ECO:0007669"/>
    <property type="project" value="UniProtKB-EC"/>
</dbReference>
<keyword evidence="9" id="KW-0547">Nucleotide-binding</keyword>
<dbReference type="SUPFAM" id="SSF51905">
    <property type="entry name" value="FAD/NAD(P)-binding domain"/>
    <property type="match status" value="1"/>
</dbReference>
<dbReference type="eggNOG" id="COG1249">
    <property type="taxonomic scope" value="Bacteria"/>
</dbReference>
<evidence type="ECO:0000256" key="6">
    <source>
        <dbReference type="ARBA" id="ARBA00023157"/>
    </source>
</evidence>
<gene>
    <name evidence="14" type="ORF">BCUN_0916</name>
</gene>
<feature type="active site" description="Proton acceptor" evidence="8">
    <location>
        <position position="473"/>
    </location>
</feature>
<evidence type="ECO:0000313" key="14">
    <source>
        <dbReference type="EMBL" id="KFI60940.1"/>
    </source>
</evidence>
<evidence type="ECO:0000256" key="10">
    <source>
        <dbReference type="PIRSR" id="PIRSR000350-4"/>
    </source>
</evidence>
<accession>A0A087AQ90</accession>
<dbReference type="PANTHER" id="PTHR22912">
    <property type="entry name" value="DISULFIDE OXIDOREDUCTASE"/>
    <property type="match status" value="1"/>
</dbReference>
<evidence type="ECO:0000259" key="13">
    <source>
        <dbReference type="Pfam" id="PF07992"/>
    </source>
</evidence>
<dbReference type="InterPro" id="IPR023753">
    <property type="entry name" value="FAD/NAD-binding_dom"/>
</dbReference>
<feature type="binding site" evidence="9">
    <location>
        <position position="335"/>
    </location>
    <ligand>
        <name>FAD</name>
        <dbReference type="ChEBI" id="CHEBI:57692"/>
    </ligand>
</feature>
<name>A0A087AQ90_9BIFI</name>
<dbReference type="Pfam" id="PF07992">
    <property type="entry name" value="Pyr_redox_2"/>
    <property type="match status" value="1"/>
</dbReference>
<dbReference type="AlphaFoldDB" id="A0A087AQ90"/>
<feature type="binding site" evidence="9">
    <location>
        <position position="294"/>
    </location>
    <ligand>
        <name>NAD(+)</name>
        <dbReference type="ChEBI" id="CHEBI:57540"/>
    </ligand>
</feature>
<feature type="domain" description="FAD/NAD(P)-binding" evidence="13">
    <location>
        <begin position="9"/>
        <end position="350"/>
    </location>
</feature>
<dbReference type="InterPro" id="IPR012999">
    <property type="entry name" value="Pyr_OxRdtase_I_AS"/>
</dbReference>
<dbReference type="Proteomes" id="UP000029067">
    <property type="component" value="Unassembled WGS sequence"/>
</dbReference>
<dbReference type="Gene3D" id="3.30.390.30">
    <property type="match status" value="1"/>
</dbReference>
<feature type="binding site" evidence="9">
    <location>
        <begin position="165"/>
        <end position="167"/>
    </location>
    <ligand>
        <name>FAD</name>
        <dbReference type="ChEBI" id="CHEBI:57692"/>
    </ligand>
</feature>
<evidence type="ECO:0000256" key="8">
    <source>
        <dbReference type="PIRSR" id="PIRSR000350-2"/>
    </source>
</evidence>
<feature type="binding site" evidence="9">
    <location>
        <begin position="201"/>
        <end position="208"/>
    </location>
    <ligand>
        <name>NAD(+)</name>
        <dbReference type="ChEBI" id="CHEBI:57540"/>
    </ligand>
</feature>
<reference evidence="14 15" key="1">
    <citation type="submission" date="2014-03" db="EMBL/GenBank/DDBJ databases">
        <title>Genomics of Bifidobacteria.</title>
        <authorList>
            <person name="Ventura M."/>
            <person name="Milani C."/>
            <person name="Lugli G.A."/>
        </authorList>
    </citation>
    <scope>NUCLEOTIDE SEQUENCE [LARGE SCALE GENOMIC DNA]</scope>
    <source>
        <strain evidence="14 15">LMG 10738</strain>
    </source>
</reference>
<dbReference type="PIRSF" id="PIRSF000350">
    <property type="entry name" value="Mercury_reductase_MerA"/>
    <property type="match status" value="1"/>
</dbReference>
<feature type="binding site" evidence="9">
    <location>
        <position position="56"/>
    </location>
    <ligand>
        <name>FAD</name>
        <dbReference type="ChEBI" id="CHEBI:57692"/>
    </ligand>
</feature>
<keyword evidence="2 11" id="KW-0285">Flavoprotein</keyword>
<evidence type="ECO:0000259" key="12">
    <source>
        <dbReference type="Pfam" id="PF02852"/>
    </source>
</evidence>
<organism evidence="14 15">
    <name type="scientific">Bifidobacterium cuniculi</name>
    <dbReference type="NCBI Taxonomy" id="1688"/>
    <lineage>
        <taxon>Bacteria</taxon>
        <taxon>Bacillati</taxon>
        <taxon>Actinomycetota</taxon>
        <taxon>Actinomycetes</taxon>
        <taxon>Bifidobacteriales</taxon>
        <taxon>Bifidobacteriaceae</taxon>
        <taxon>Bifidobacterium</taxon>
    </lineage>
</organism>
<evidence type="ECO:0000256" key="4">
    <source>
        <dbReference type="ARBA" id="ARBA00023002"/>
    </source>
</evidence>
<evidence type="ECO:0000256" key="2">
    <source>
        <dbReference type="ARBA" id="ARBA00022630"/>
    </source>
</evidence>
<protein>
    <submittedName>
        <fullName evidence="14">Dihydrolipoyl dehydrogenase</fullName>
        <ecNumber evidence="14">1.8.1.4</ecNumber>
    </submittedName>
</protein>
<evidence type="ECO:0000313" key="15">
    <source>
        <dbReference type="Proteomes" id="UP000029067"/>
    </source>
</evidence>
<evidence type="ECO:0000256" key="11">
    <source>
        <dbReference type="RuleBase" id="RU003691"/>
    </source>
</evidence>
<dbReference type="PRINTS" id="PR00411">
    <property type="entry name" value="PNDRDTASEI"/>
</dbReference>
<evidence type="ECO:0000256" key="5">
    <source>
        <dbReference type="ARBA" id="ARBA00023027"/>
    </source>
</evidence>
<dbReference type="GO" id="GO:0006103">
    <property type="term" value="P:2-oxoglutarate metabolic process"/>
    <property type="evidence" value="ECO:0007669"/>
    <property type="project" value="TreeGrafter"/>
</dbReference>
<dbReference type="InterPro" id="IPR004099">
    <property type="entry name" value="Pyr_nucl-diS_OxRdtase_dimer"/>
</dbReference>
<evidence type="ECO:0000256" key="1">
    <source>
        <dbReference type="ARBA" id="ARBA00007532"/>
    </source>
</evidence>
<dbReference type="EC" id="1.8.1.4" evidence="14"/>
<keyword evidence="7 11" id="KW-0676">Redox-active center</keyword>
<comment type="cofactor">
    <cofactor evidence="9">
        <name>FAD</name>
        <dbReference type="ChEBI" id="CHEBI:57692"/>
    </cofactor>
    <text evidence="9">Binds 1 FAD per subunit.</text>
</comment>
<evidence type="ECO:0000256" key="9">
    <source>
        <dbReference type="PIRSR" id="PIRSR000350-3"/>
    </source>
</evidence>
<dbReference type="PANTHER" id="PTHR22912:SF151">
    <property type="entry name" value="DIHYDROLIPOYL DEHYDROGENASE, MITOCHONDRIAL"/>
    <property type="match status" value="1"/>
</dbReference>
<dbReference type="PROSITE" id="PS00076">
    <property type="entry name" value="PYRIDINE_REDOX_1"/>
    <property type="match status" value="1"/>
</dbReference>